<dbReference type="Gene3D" id="3.40.50.150">
    <property type="entry name" value="Vaccinia Virus protein VP39"/>
    <property type="match status" value="1"/>
</dbReference>
<dbReference type="EMBL" id="JBEXRX010000182">
    <property type="protein sequence ID" value="MEU0156391.1"/>
    <property type="molecule type" value="Genomic_DNA"/>
</dbReference>
<dbReference type="PANTHER" id="PTHR41313">
    <property type="entry name" value="ADENINE-SPECIFIC METHYLTRANSFERASE"/>
    <property type="match status" value="1"/>
</dbReference>
<dbReference type="SUPFAM" id="SSF53335">
    <property type="entry name" value="S-adenosyl-L-methionine-dependent methyltransferases"/>
    <property type="match status" value="1"/>
</dbReference>
<proteinExistence type="predicted"/>
<dbReference type="Proteomes" id="UP001550348">
    <property type="component" value="Unassembled WGS sequence"/>
</dbReference>
<dbReference type="CDD" id="cd02440">
    <property type="entry name" value="AdoMet_MTases"/>
    <property type="match status" value="1"/>
</dbReference>
<dbReference type="RefSeq" id="WP_355667902.1">
    <property type="nucleotide sequence ID" value="NZ_JBEXRX010000182.1"/>
</dbReference>
<protein>
    <recommendedName>
        <fullName evidence="3">Class I SAM-dependent methyltransferase</fullName>
    </recommendedName>
</protein>
<name>A0ABV2VUB9_9ACTN</name>
<evidence type="ECO:0008006" key="3">
    <source>
        <dbReference type="Google" id="ProtNLM"/>
    </source>
</evidence>
<evidence type="ECO:0000313" key="1">
    <source>
        <dbReference type="EMBL" id="MEU0156391.1"/>
    </source>
</evidence>
<dbReference type="PRINTS" id="PR00507">
    <property type="entry name" value="N12N6MTFRASE"/>
</dbReference>
<evidence type="ECO:0000313" key="2">
    <source>
        <dbReference type="Proteomes" id="UP001550348"/>
    </source>
</evidence>
<dbReference type="PANTHER" id="PTHR41313:SF1">
    <property type="entry name" value="DNA METHYLASE ADENINE-SPECIFIC DOMAIN-CONTAINING PROTEIN"/>
    <property type="match status" value="1"/>
</dbReference>
<gene>
    <name evidence="1" type="ORF">ABZ071_31825</name>
</gene>
<reference evidence="1 2" key="1">
    <citation type="submission" date="2024-06" db="EMBL/GenBank/DDBJ databases">
        <title>The Natural Products Discovery Center: Release of the First 8490 Sequenced Strains for Exploring Actinobacteria Biosynthetic Diversity.</title>
        <authorList>
            <person name="Kalkreuter E."/>
            <person name="Kautsar S.A."/>
            <person name="Yang D."/>
            <person name="Bader C.D."/>
            <person name="Teijaro C.N."/>
            <person name="Fluegel L."/>
            <person name="Davis C.M."/>
            <person name="Simpson J.R."/>
            <person name="Lauterbach L."/>
            <person name="Steele A.D."/>
            <person name="Gui C."/>
            <person name="Meng S."/>
            <person name="Li G."/>
            <person name="Viehrig K."/>
            <person name="Ye F."/>
            <person name="Su P."/>
            <person name="Kiefer A.F."/>
            <person name="Nichols A."/>
            <person name="Cepeda A.J."/>
            <person name="Yan W."/>
            <person name="Fan B."/>
            <person name="Jiang Y."/>
            <person name="Adhikari A."/>
            <person name="Zheng C.-J."/>
            <person name="Schuster L."/>
            <person name="Cowan T.M."/>
            <person name="Smanski M.J."/>
            <person name="Chevrette M.G."/>
            <person name="De Carvalho L.P.S."/>
            <person name="Shen B."/>
        </authorList>
    </citation>
    <scope>NUCLEOTIDE SEQUENCE [LARGE SCALE GENOMIC DNA]</scope>
    <source>
        <strain evidence="1 2">NPDC006286</strain>
    </source>
</reference>
<accession>A0ABV2VUB9</accession>
<dbReference type="InterPro" id="IPR029063">
    <property type="entry name" value="SAM-dependent_MTases_sf"/>
</dbReference>
<dbReference type="InterPro" id="IPR052933">
    <property type="entry name" value="DNA_Protect_Modify"/>
</dbReference>
<comment type="caution">
    <text evidence="1">The sequence shown here is derived from an EMBL/GenBank/DDBJ whole genome shotgun (WGS) entry which is preliminary data.</text>
</comment>
<sequence length="375" mass="40635">MESFRPGGQQDLAPAGEMAKLRANLAALRTLRQVQAAARPATRQEQAVLARWASWGAVPGVFESRTNHPDYARFAQQRAELRELLSPQEYTAAELTTLNAHYTDAAYVRAIWEAVRELGFDGGAVLEPGCGSGNFIGLAPPHARMVGVELDPVTAGIAAALYPHAEIRTESFADTRAPSGAFDLAVGNVPYADVRLTDRRHNPGRHSIHNHFIIKSLHLTRPGGLVAVLTSRYTLDSANPAARREMAALADLVAAVRLPSGAHQATAGTQAITDLLILRRREPDREPGPIAWEQTRPLDLDTAAELADQVNEYFADRPERVLGEMTLGRGMNPDGELIVRATDNTGEALTGVLRDVVDEARREGLTMRGVGKRAS</sequence>
<keyword evidence="2" id="KW-1185">Reference proteome</keyword>
<organism evidence="1 2">
    <name type="scientific">Micromonospora fulviviridis</name>
    <dbReference type="NCBI Taxonomy" id="47860"/>
    <lineage>
        <taxon>Bacteria</taxon>
        <taxon>Bacillati</taxon>
        <taxon>Actinomycetota</taxon>
        <taxon>Actinomycetes</taxon>
        <taxon>Micromonosporales</taxon>
        <taxon>Micromonosporaceae</taxon>
        <taxon>Micromonospora</taxon>
    </lineage>
</organism>